<keyword evidence="1" id="KW-1133">Transmembrane helix</keyword>
<feature type="transmembrane region" description="Helical" evidence="1">
    <location>
        <begin position="30"/>
        <end position="49"/>
    </location>
</feature>
<dbReference type="EMBL" id="JBHSJG010000036">
    <property type="protein sequence ID" value="MFC4988735.1"/>
    <property type="molecule type" value="Genomic_DNA"/>
</dbReference>
<sequence length="153" mass="16009">MYSVHHAIVSLVVGLAAVLVLPPVSLFGAAVPPAVLVLYAVAAGVLIDLDHFLIARLRTGGWDALETCLASPRIALSDQGEIFAPGDVGVLSRLLSHHLIGGLAVAALVLASRPLAVLTAVVLYAHVVSDLVWDVRGAATDDRPPAERLQTFR</sequence>
<proteinExistence type="predicted"/>
<organism evidence="2 3">
    <name type="scientific">Saliphagus infecundisoli</name>
    <dbReference type="NCBI Taxonomy" id="1849069"/>
    <lineage>
        <taxon>Archaea</taxon>
        <taxon>Methanobacteriati</taxon>
        <taxon>Methanobacteriota</taxon>
        <taxon>Stenosarchaea group</taxon>
        <taxon>Halobacteria</taxon>
        <taxon>Halobacteriales</taxon>
        <taxon>Natrialbaceae</taxon>
        <taxon>Saliphagus</taxon>
    </lineage>
</organism>
<evidence type="ECO:0008006" key="4">
    <source>
        <dbReference type="Google" id="ProtNLM"/>
    </source>
</evidence>
<evidence type="ECO:0000313" key="2">
    <source>
        <dbReference type="EMBL" id="MFC4988735.1"/>
    </source>
</evidence>
<comment type="caution">
    <text evidence="2">The sequence shown here is derived from an EMBL/GenBank/DDBJ whole genome shotgun (WGS) entry which is preliminary data.</text>
</comment>
<evidence type="ECO:0000256" key="1">
    <source>
        <dbReference type="SAM" id="Phobius"/>
    </source>
</evidence>
<protein>
    <recommendedName>
        <fullName evidence="4">Metal-dependent hydrolase</fullName>
    </recommendedName>
</protein>
<dbReference type="AlphaFoldDB" id="A0ABD5QGE0"/>
<keyword evidence="1" id="KW-0472">Membrane</keyword>
<reference evidence="2 3" key="1">
    <citation type="journal article" date="2019" name="Int. J. Syst. Evol. Microbiol.">
        <title>The Global Catalogue of Microorganisms (GCM) 10K type strain sequencing project: providing services to taxonomists for standard genome sequencing and annotation.</title>
        <authorList>
            <consortium name="The Broad Institute Genomics Platform"/>
            <consortium name="The Broad Institute Genome Sequencing Center for Infectious Disease"/>
            <person name="Wu L."/>
            <person name="Ma J."/>
        </authorList>
    </citation>
    <scope>NUCLEOTIDE SEQUENCE [LARGE SCALE GENOMIC DNA]</scope>
    <source>
        <strain evidence="2 3">CGMCC 1.15824</strain>
    </source>
</reference>
<keyword evidence="1" id="KW-0812">Transmembrane</keyword>
<evidence type="ECO:0000313" key="3">
    <source>
        <dbReference type="Proteomes" id="UP001595925"/>
    </source>
</evidence>
<dbReference type="Proteomes" id="UP001595925">
    <property type="component" value="Unassembled WGS sequence"/>
</dbReference>
<name>A0ABD5QGE0_9EURY</name>
<keyword evidence="3" id="KW-1185">Reference proteome</keyword>
<gene>
    <name evidence="2" type="ORF">ACFPFO_13375</name>
</gene>
<dbReference type="RefSeq" id="WP_224827457.1">
    <property type="nucleotide sequence ID" value="NZ_JAIVEF010000001.1"/>
</dbReference>
<accession>A0ABD5QGE0</accession>
<feature type="transmembrane region" description="Helical" evidence="1">
    <location>
        <begin position="7"/>
        <end position="24"/>
    </location>
</feature>